<protein>
    <recommendedName>
        <fullName evidence="2">Coenzyme PQQ synthesis protein F-like C-terminal lobe domain-containing protein</fullName>
    </recommendedName>
</protein>
<dbReference type="Gene3D" id="3.30.830.10">
    <property type="entry name" value="Metalloenzyme, LuxS/M16 peptidase-like"/>
    <property type="match status" value="2"/>
</dbReference>
<dbReference type="GO" id="GO:0046872">
    <property type="term" value="F:metal ion binding"/>
    <property type="evidence" value="ECO:0007669"/>
    <property type="project" value="UniProtKB-KW"/>
</dbReference>
<dbReference type="Pfam" id="PF22456">
    <property type="entry name" value="PqqF-like_C_4"/>
    <property type="match status" value="1"/>
</dbReference>
<dbReference type="InterPro" id="IPR050626">
    <property type="entry name" value="Peptidase_M16"/>
</dbReference>
<proteinExistence type="predicted"/>
<evidence type="ECO:0000313" key="3">
    <source>
        <dbReference type="EMBL" id="SVC12669.1"/>
    </source>
</evidence>
<feature type="domain" description="Coenzyme PQQ synthesis protein F-like C-terminal lobe" evidence="2">
    <location>
        <begin position="163"/>
        <end position="260"/>
    </location>
</feature>
<evidence type="ECO:0000256" key="1">
    <source>
        <dbReference type="ARBA" id="ARBA00022723"/>
    </source>
</evidence>
<dbReference type="InterPro" id="IPR054734">
    <property type="entry name" value="PqqF-like_C_4"/>
</dbReference>
<dbReference type="AlphaFoldDB" id="A0A382JLR4"/>
<evidence type="ECO:0000259" key="2">
    <source>
        <dbReference type="Pfam" id="PF22456"/>
    </source>
</evidence>
<gene>
    <name evidence="3" type="ORF">METZ01_LOCUS265523</name>
</gene>
<reference evidence="3" key="1">
    <citation type="submission" date="2018-05" db="EMBL/GenBank/DDBJ databases">
        <authorList>
            <person name="Lanie J.A."/>
            <person name="Ng W.-L."/>
            <person name="Kazmierczak K.M."/>
            <person name="Andrzejewski T.M."/>
            <person name="Davidsen T.M."/>
            <person name="Wayne K.J."/>
            <person name="Tettelin H."/>
            <person name="Glass J.I."/>
            <person name="Rusch D."/>
            <person name="Podicherti R."/>
            <person name="Tsui H.-C.T."/>
            <person name="Winkler M.E."/>
        </authorList>
    </citation>
    <scope>NUCLEOTIDE SEQUENCE</scope>
</reference>
<dbReference type="EMBL" id="UINC01074961">
    <property type="protein sequence ID" value="SVC12669.1"/>
    <property type="molecule type" value="Genomic_DNA"/>
</dbReference>
<dbReference type="InterPro" id="IPR011249">
    <property type="entry name" value="Metalloenz_LuxS/M16"/>
</dbReference>
<accession>A0A382JLR4</accession>
<organism evidence="3">
    <name type="scientific">marine metagenome</name>
    <dbReference type="NCBI Taxonomy" id="408172"/>
    <lineage>
        <taxon>unclassified sequences</taxon>
        <taxon>metagenomes</taxon>
        <taxon>ecological metagenomes</taxon>
    </lineage>
</organism>
<dbReference type="PANTHER" id="PTHR43690:SF18">
    <property type="entry name" value="INSULIN-DEGRADING ENZYME-RELATED"/>
    <property type="match status" value="1"/>
</dbReference>
<keyword evidence="1" id="KW-0479">Metal-binding</keyword>
<name>A0A382JLR4_9ZZZZ</name>
<dbReference type="SUPFAM" id="SSF63411">
    <property type="entry name" value="LuxS/MPP-like metallohydrolase"/>
    <property type="match status" value="2"/>
</dbReference>
<dbReference type="PANTHER" id="PTHR43690">
    <property type="entry name" value="NARDILYSIN"/>
    <property type="match status" value="1"/>
</dbReference>
<sequence length="337" mass="39133">MILDHMVDFSITEDQFNGLKDMVIRNYQNFSLSDAHQQTREKGADIFNHVKYSWEESLPVAQKATLSDIHDYGNTLYEKTFVEGLVYGDFKESDARRALRIFNEKSNTTDIKRTDAFDLKFLDQSKNEEIQYIGKLSVNNSCFYREYVLGNDTPEMRATSLVIGQALQQPFYTEMRTNQQLGYIVWSYTRSRDKTYYLSFVIQSGTFTADDVNQRADDFIASTPELLGAMDKETFQQLKESAIEKLEKKPMSISERANKLQTFIFEHDADFQRDQKTIAALERLQQSSTVELLSKTLGTDTRRMVNFLMFAEQHENTTGVKSTFNELKTWKASRSYK</sequence>